<gene>
    <name evidence="2" type="ORF">LNINA_LOCUS4605</name>
</gene>
<keyword evidence="3" id="KW-1185">Reference proteome</keyword>
<evidence type="ECO:0000313" key="2">
    <source>
        <dbReference type="EMBL" id="CAK1544897.1"/>
    </source>
</evidence>
<protein>
    <recommendedName>
        <fullName evidence="4">C2H2-type domain-containing protein</fullName>
    </recommendedName>
</protein>
<sequence length="128" mass="14747">MTKPFKNDSRKNNAKNEKNVHQRDTTPPLPPRITPASGGGWCERDTCIYRMCSHVASPVQLRYRKLPALRSFFYLQRVLSALRSTQIWALIGIHWALESLGLRDACLVCSMLLKFRTLATVRTHTRKH</sequence>
<accession>A0AAV1J8S0</accession>
<evidence type="ECO:0000313" key="3">
    <source>
        <dbReference type="Proteomes" id="UP001497472"/>
    </source>
</evidence>
<feature type="compositionally biased region" description="Basic and acidic residues" evidence="1">
    <location>
        <begin position="1"/>
        <end position="24"/>
    </location>
</feature>
<evidence type="ECO:0000256" key="1">
    <source>
        <dbReference type="SAM" id="MobiDB-lite"/>
    </source>
</evidence>
<organism evidence="2 3">
    <name type="scientific">Leptosia nina</name>
    <dbReference type="NCBI Taxonomy" id="320188"/>
    <lineage>
        <taxon>Eukaryota</taxon>
        <taxon>Metazoa</taxon>
        <taxon>Ecdysozoa</taxon>
        <taxon>Arthropoda</taxon>
        <taxon>Hexapoda</taxon>
        <taxon>Insecta</taxon>
        <taxon>Pterygota</taxon>
        <taxon>Neoptera</taxon>
        <taxon>Endopterygota</taxon>
        <taxon>Lepidoptera</taxon>
        <taxon>Glossata</taxon>
        <taxon>Ditrysia</taxon>
        <taxon>Papilionoidea</taxon>
        <taxon>Pieridae</taxon>
        <taxon>Pierinae</taxon>
        <taxon>Leptosia</taxon>
    </lineage>
</organism>
<name>A0AAV1J8S0_9NEOP</name>
<dbReference type="AlphaFoldDB" id="A0AAV1J8S0"/>
<feature type="region of interest" description="Disordered" evidence="1">
    <location>
        <begin position="1"/>
        <end position="39"/>
    </location>
</feature>
<evidence type="ECO:0008006" key="4">
    <source>
        <dbReference type="Google" id="ProtNLM"/>
    </source>
</evidence>
<proteinExistence type="predicted"/>
<comment type="caution">
    <text evidence="2">The sequence shown here is derived from an EMBL/GenBank/DDBJ whole genome shotgun (WGS) entry which is preliminary data.</text>
</comment>
<dbReference type="Proteomes" id="UP001497472">
    <property type="component" value="Unassembled WGS sequence"/>
</dbReference>
<dbReference type="EMBL" id="CAVLEF010000006">
    <property type="protein sequence ID" value="CAK1544897.1"/>
    <property type="molecule type" value="Genomic_DNA"/>
</dbReference>
<reference evidence="2 3" key="1">
    <citation type="submission" date="2023-11" db="EMBL/GenBank/DDBJ databases">
        <authorList>
            <person name="Okamura Y."/>
        </authorList>
    </citation>
    <scope>NUCLEOTIDE SEQUENCE [LARGE SCALE GENOMIC DNA]</scope>
</reference>